<dbReference type="Pfam" id="PF13517">
    <property type="entry name" value="FG-GAP_3"/>
    <property type="match status" value="10"/>
</dbReference>
<name>A0ABP7PU70_9BACT</name>
<feature type="domain" description="HYR" evidence="5">
    <location>
        <begin position="1936"/>
        <end position="2018"/>
    </location>
</feature>
<keyword evidence="7" id="KW-1185">Reference proteome</keyword>
<dbReference type="InterPro" id="IPR032812">
    <property type="entry name" value="SbsA_Ig"/>
</dbReference>
<dbReference type="SUPFAM" id="SSF69318">
    <property type="entry name" value="Integrin alpha N-terminal domain"/>
    <property type="match status" value="4"/>
</dbReference>
<organism evidence="6 7">
    <name type="scientific">Hymenobacter antarcticus</name>
    <dbReference type="NCBI Taxonomy" id="486270"/>
    <lineage>
        <taxon>Bacteria</taxon>
        <taxon>Pseudomonadati</taxon>
        <taxon>Bacteroidota</taxon>
        <taxon>Cytophagia</taxon>
        <taxon>Cytophagales</taxon>
        <taxon>Hymenobacteraceae</taxon>
        <taxon>Hymenobacter</taxon>
    </lineage>
</organism>
<comment type="caution">
    <text evidence="6">The sequence shown here is derived from an EMBL/GenBank/DDBJ whole genome shotgun (WGS) entry which is preliminary data.</text>
</comment>
<dbReference type="Gene3D" id="2.130.10.130">
    <property type="entry name" value="Integrin alpha, N-terminal"/>
    <property type="match status" value="1"/>
</dbReference>
<protein>
    <recommendedName>
        <fullName evidence="5">HYR domain-containing protein</fullName>
    </recommendedName>
</protein>
<dbReference type="InterPro" id="IPR028994">
    <property type="entry name" value="Integrin_alpha_N"/>
</dbReference>
<dbReference type="Pfam" id="PF18962">
    <property type="entry name" value="Por_Secre_tail"/>
    <property type="match status" value="1"/>
</dbReference>
<dbReference type="InterPro" id="IPR013783">
    <property type="entry name" value="Ig-like_fold"/>
</dbReference>
<evidence type="ECO:0000256" key="1">
    <source>
        <dbReference type="ARBA" id="ARBA00022729"/>
    </source>
</evidence>
<accession>A0ABP7PU70</accession>
<dbReference type="SUPFAM" id="SSF81296">
    <property type="entry name" value="E set domains"/>
    <property type="match status" value="4"/>
</dbReference>
<dbReference type="InterPro" id="IPR002909">
    <property type="entry name" value="IPT_dom"/>
</dbReference>
<dbReference type="Pfam" id="PF13205">
    <property type="entry name" value="Big_5"/>
    <property type="match status" value="3"/>
</dbReference>
<dbReference type="InterPro" id="IPR026444">
    <property type="entry name" value="Secre_tail"/>
</dbReference>
<evidence type="ECO:0000256" key="4">
    <source>
        <dbReference type="SAM" id="SignalP"/>
    </source>
</evidence>
<dbReference type="InterPro" id="IPR014756">
    <property type="entry name" value="Ig_E-set"/>
</dbReference>
<dbReference type="SMART" id="SM00429">
    <property type="entry name" value="IPT"/>
    <property type="match status" value="4"/>
</dbReference>
<dbReference type="InterPro" id="IPR013517">
    <property type="entry name" value="FG-GAP"/>
</dbReference>
<keyword evidence="1 4" id="KW-0732">Signal</keyword>
<evidence type="ECO:0000256" key="3">
    <source>
        <dbReference type="SAM" id="MobiDB-lite"/>
    </source>
</evidence>
<evidence type="ECO:0000256" key="2">
    <source>
        <dbReference type="ARBA" id="ARBA00022737"/>
    </source>
</evidence>
<dbReference type="EMBL" id="BAABDI010000009">
    <property type="protein sequence ID" value="GAA3971381.1"/>
    <property type="molecule type" value="Genomic_DNA"/>
</dbReference>
<dbReference type="PANTHER" id="PTHR46580">
    <property type="entry name" value="SENSOR KINASE-RELATED"/>
    <property type="match status" value="1"/>
</dbReference>
<evidence type="ECO:0000259" key="5">
    <source>
        <dbReference type="PROSITE" id="PS50825"/>
    </source>
</evidence>
<dbReference type="InterPro" id="IPR003410">
    <property type="entry name" value="HYR_dom"/>
</dbReference>
<reference evidence="7" key="1">
    <citation type="journal article" date="2019" name="Int. J. Syst. Evol. Microbiol.">
        <title>The Global Catalogue of Microorganisms (GCM) 10K type strain sequencing project: providing services to taxonomists for standard genome sequencing and annotation.</title>
        <authorList>
            <consortium name="The Broad Institute Genomics Platform"/>
            <consortium name="The Broad Institute Genome Sequencing Center for Infectious Disease"/>
            <person name="Wu L."/>
            <person name="Ma J."/>
        </authorList>
    </citation>
    <scope>NUCLEOTIDE SEQUENCE [LARGE SCALE GENOMIC DNA]</scope>
    <source>
        <strain evidence="7">JCM 17217</strain>
    </source>
</reference>
<evidence type="ECO:0000313" key="6">
    <source>
        <dbReference type="EMBL" id="GAA3971381.1"/>
    </source>
</evidence>
<feature type="chain" id="PRO_5047476731" description="HYR domain-containing protein" evidence="4">
    <location>
        <begin position="21"/>
        <end position="2529"/>
    </location>
</feature>
<dbReference type="Gene3D" id="2.60.40.10">
    <property type="entry name" value="Immunoglobulins"/>
    <property type="match status" value="4"/>
</dbReference>
<feature type="signal peptide" evidence="4">
    <location>
        <begin position="1"/>
        <end position="20"/>
    </location>
</feature>
<dbReference type="Proteomes" id="UP001501556">
    <property type="component" value="Unassembled WGS sequence"/>
</dbReference>
<dbReference type="Gene3D" id="2.60.40.3710">
    <property type="match status" value="2"/>
</dbReference>
<feature type="region of interest" description="Disordered" evidence="3">
    <location>
        <begin position="26"/>
        <end position="69"/>
    </location>
</feature>
<sequence length="2529" mass="248168">MFLVPLLLLAAGGPLAPAFAQVTPTLTGPGPARNQPKAPATVSPAFGSDRFMSGAPATPGSGKVLSPPRGGRMQNGMEGTTTSPATPLGGFRVVEPGDGGGGGGGGGGGTFIFLASLSPTSGPVGTSVTLTGTGFTGATGVSFNGTAAGTFAVTSATTATATVPAGATTGNVTITTPGGTSGGVAFTVTVPPLAITSRAPVRNLRNAAAAAPVAVTFDQPMQNTAATQQAVRVFSQQRGGRLFGTQGGAASVSGNTITFTPTNNFRPGETLLVTTTTAATATAIGGGGTLARGQVHQFTVATGGPGIGNFVAPATNANPAVGAAPFSVALGDVDGDGDLDLLTANFNAATVSVRLNDGTGNFTAPATNPDPAVGAGPLSVAVGDVDGDGDLDLLTANFNAATVSVRLNDGAGNFTAPATNPDPAVGAGPFSVAVGDVDGDGDLDLLTANINGNTVSVRLNDGTGNFTAPATNANPAVGTDPRSVAVGDVDGDGDLDLLTANVGSNTVSVRLNDGTGNFTAPATNANPAVGANPASVAVGDVDGDGDLDLLTANAGSGNVSVRLNDGTGNFTAPATNPDPAVGSGPFSVAVGDVDGDGDLDLLTANFSGNTVSVRLNDGTGNFTAPATNANPAVGSFPYSVAVGDVDGDGDLDLLTANNGANTVSVRLNQAAAPGLTSLSPSSGPAGTSITLTGTNFTGATGVSFNGTAAGAFSVTNATTATATVPAGATNGNVTITAPAGTSNGVAFTVTVPAPLTIVSRAPVPNLRNAAAATSVAVTFSQPMQNTAATQQAVRVFSQQRGGRLFGSQGGAASVSGSTVTFNPATNFRPGETLLVTTTAAATATGGATLARGQVHQFTAATGGPGIGNFVAPATNANPAVGAAPFSVALGDVDGDGDLDLLTANFNAATVSVRLNDGTGNFTAPATNPDPAVGAGPLSVAVGDVDGDGDLDLLTANFNAATVSVRLNDGAGNFTAPATNPDPAVGAGPFSVAVGDVDGDGDLDLLTANINGNTVSVRLNDGTGNFTAPATNANPAVGTDPRSVAVGDVDGDGDLDLLTANVGSNTVSVRLNDGTGNFTAPATNANPAVGANPASVAVGDVDGDGDLDLLTANAGSGNVSVRLNDGTGNFTAPATNPDPAVGSGPFIVAVGDVDGDGDLDLLTANFSGNTVSVRLNDGTGNFTAPATNANPAVGSFPYSVAVGDVDGDGDLDLLTANNGANTVSVRLNQAAAPGLTSLSPSSGPAGTSITLTGTGFTGATGVSFNGTAAGTFLVTSATTATAAVPAGATSGNVTITTPGGTSNGISFTVIPPISITSLSPVRNRRNAAAAAPVAVTFNQPMQNTAATRQAVRVFSQQRGGRLFGTQGGAASVSGNTITFTPTNSFRPGETLLVTTTTAATATNGATLARGQVHQFTAATGGPGRGNFLAPTANPDPAVGTNPFSVAVGDVDGDGDLDLLVANNGAGTVSVRLNDGTGNFTAPATNPEVGVGTLVASVALGDVDGDGDLDLLTANATSSGTVSVRLNDGFGNFTGSSNPAVGSFPLSVALGDVDGDGDLDLLTANSNAATVSVRLNDGFGNFTGGSNPAAGSFPESVTVGDVDGDGDLDLLTANFGGNTVSVRLNDGTGNFTGGSDPAVGNSPQSVAVGDVDGDGDLDLLTANNGAGTVSVRLNDSSGNFSGGSDPAVGATPVSVALGDVDGDGDLDLLTANANAATVSVRLNDGMGNFTAPATNPNPAVGSIPFSVALGDVDGDGDLDFLTANRVSNTVSVRLNQSSAPVLTSLSPTSGIVGTSITLTGTNFTGATGVSFNGTAAITFSVATATTATATVPAGATSGPVTITTPGGTSNGVAFTVCAAPVALARAATVQLDANGNVTITAATVNNGSTANCGFATGGGLSVSPSSFTCANRGANLVTLTVTDVFGNVATATATVTVQDNIPPTITAPAAITTVVDLNQTTATNVALGSPTAADNCSGVTVTNNAPATFPLGATTVTWTAQDAAGNPNTVLATQLVAVTRRPTTLTNQTAATVQYSDQLVLTATLVDQLTGSALAGQLITFQIAGSPVGTGMTNASGVATVTWPATGAPRTLISAASYAGSAGYLASTSSRAFNVTPEDARVTYTGGLFAATANTSSGTAAITLSATVRDISALSPNPSSPDFDPAYDALAGDVRNATVTFLIYDDLLAPPIATLTGTVGLVPGAPGDFRTGTATAAWLPNIGSSDSKQYTIRILVGGFYLRNSATDNAMVTVSRPYNDFVTGGGYVVTTRSAGLKAGAPNARTNFGFNIKYNKSGTNLQGAVNLLVRHQEPDGLHVYQVKGNAMQSLSVQPTSATVGQANFTGKANVQDVTNPLAPVSYGGNYQVQLSMTDNGNPGSTDRIAITVWNPGSTLWFASDWTGTQNAQLTLGGGNLVVRGGAYSSRGSGDSPAGPAAPLAMAEAAPGRARLEVYPNPMSERATIRFQVPTTGSTQLRVYNALGQIVATLFDQQAQAGQAYEVGLAGTGLAEGLYTCRLQLGDQQYTQRVMLIK</sequence>
<dbReference type="Gene3D" id="2.30.30.100">
    <property type="match status" value="14"/>
</dbReference>
<proteinExistence type="predicted"/>
<dbReference type="Pfam" id="PF02494">
    <property type="entry name" value="HYR"/>
    <property type="match status" value="1"/>
</dbReference>
<gene>
    <name evidence="6" type="ORF">GCM10022407_16490</name>
</gene>
<dbReference type="PANTHER" id="PTHR46580:SF2">
    <property type="entry name" value="MAM DOMAIN-CONTAINING PROTEIN"/>
    <property type="match status" value="1"/>
</dbReference>
<evidence type="ECO:0000313" key="7">
    <source>
        <dbReference type="Proteomes" id="UP001501556"/>
    </source>
</evidence>
<dbReference type="PROSITE" id="PS50825">
    <property type="entry name" value="HYR"/>
    <property type="match status" value="1"/>
</dbReference>
<dbReference type="NCBIfam" id="TIGR04183">
    <property type="entry name" value="Por_Secre_tail"/>
    <property type="match status" value="1"/>
</dbReference>
<keyword evidence="2" id="KW-0677">Repeat</keyword>